<dbReference type="PANTHER" id="PTHR36933:SF1">
    <property type="entry name" value="SLL0788 PROTEIN"/>
    <property type="match status" value="1"/>
</dbReference>
<reference evidence="3 4" key="1">
    <citation type="submission" date="2021-01" db="EMBL/GenBank/DDBJ databases">
        <authorList>
            <person name="Ruan W."/>
            <person name="Khan S.A."/>
            <person name="Jeon C.O."/>
        </authorList>
    </citation>
    <scope>NUCLEOTIDE SEQUENCE [LARGE SCALE GENOMIC DNA]</scope>
    <source>
        <strain evidence="3 4">R798</strain>
    </source>
</reference>
<accession>A0ABS7SKE4</accession>
<dbReference type="Proteomes" id="UP000809349">
    <property type="component" value="Unassembled WGS sequence"/>
</dbReference>
<evidence type="ECO:0000259" key="2">
    <source>
        <dbReference type="Pfam" id="PF03713"/>
    </source>
</evidence>
<dbReference type="PANTHER" id="PTHR36933">
    <property type="entry name" value="SLL0788 PROTEIN"/>
    <property type="match status" value="1"/>
</dbReference>
<comment type="caution">
    <text evidence="3">The sequence shown here is derived from an EMBL/GenBank/DDBJ whole genome shotgun (WGS) entry which is preliminary data.</text>
</comment>
<organism evidence="3 4">
    <name type="scientific">Massilia soli</name>
    <dbReference type="NCBI Taxonomy" id="2792854"/>
    <lineage>
        <taxon>Bacteria</taxon>
        <taxon>Pseudomonadati</taxon>
        <taxon>Pseudomonadota</taxon>
        <taxon>Betaproteobacteria</taxon>
        <taxon>Burkholderiales</taxon>
        <taxon>Oxalobacteraceae</taxon>
        <taxon>Telluria group</taxon>
        <taxon>Massilia</taxon>
    </lineage>
</organism>
<dbReference type="EMBL" id="JAFBIL020000002">
    <property type="protein sequence ID" value="MBZ2206594.1"/>
    <property type="molecule type" value="Genomic_DNA"/>
</dbReference>
<evidence type="ECO:0000256" key="1">
    <source>
        <dbReference type="SAM" id="SignalP"/>
    </source>
</evidence>
<dbReference type="InterPro" id="IPR012347">
    <property type="entry name" value="Ferritin-like"/>
</dbReference>
<sequence>MKFSQLFTAVLWSTAAAAQGQPVPLHNHNGSAPPYFVASSNRPYTALAGDAMAIMDQGMRRANTNGVPEHDFVTMMIPHHQGAIDMAKAILVHSKDPGLRNLAQGIIVEQQNEIKIMQAWLQRYQASRSKPQKTSTEKDSHVHQ</sequence>
<evidence type="ECO:0000313" key="3">
    <source>
        <dbReference type="EMBL" id="MBZ2206594.1"/>
    </source>
</evidence>
<dbReference type="Pfam" id="PF03713">
    <property type="entry name" value="DUF305"/>
    <property type="match status" value="1"/>
</dbReference>
<feature type="domain" description="DUF305" evidence="2">
    <location>
        <begin position="69"/>
        <end position="139"/>
    </location>
</feature>
<reference evidence="3 4" key="2">
    <citation type="submission" date="2021-08" db="EMBL/GenBank/DDBJ databases">
        <title>Massilia sp. R798.</title>
        <authorList>
            <person name="Baek J.H."/>
            <person name="Jung H.S."/>
            <person name="Kim K.R."/>
            <person name="Jeon C.O."/>
        </authorList>
    </citation>
    <scope>NUCLEOTIDE SEQUENCE [LARGE SCALE GENOMIC DNA]</scope>
    <source>
        <strain evidence="3 4">R798</strain>
    </source>
</reference>
<gene>
    <name evidence="3" type="ORF">I4X03_004910</name>
</gene>
<name>A0ABS7SKE4_9BURK</name>
<keyword evidence="1" id="KW-0732">Signal</keyword>
<evidence type="ECO:0000313" key="4">
    <source>
        <dbReference type="Proteomes" id="UP000809349"/>
    </source>
</evidence>
<dbReference type="InterPro" id="IPR005183">
    <property type="entry name" value="DUF305_CopM-like"/>
</dbReference>
<protein>
    <submittedName>
        <fullName evidence="3">DUF305 domain-containing protein</fullName>
    </submittedName>
</protein>
<feature type="signal peptide" evidence="1">
    <location>
        <begin position="1"/>
        <end position="18"/>
    </location>
</feature>
<feature type="chain" id="PRO_5047016791" evidence="1">
    <location>
        <begin position="19"/>
        <end position="144"/>
    </location>
</feature>
<keyword evidence="4" id="KW-1185">Reference proteome</keyword>
<dbReference type="RefSeq" id="WP_223466588.1">
    <property type="nucleotide sequence ID" value="NZ_JAFBIL020000002.1"/>
</dbReference>
<proteinExistence type="predicted"/>
<dbReference type="Gene3D" id="1.20.1260.10">
    <property type="match status" value="1"/>
</dbReference>